<dbReference type="AlphaFoldDB" id="A0A8W8NYP0"/>
<dbReference type="Proteomes" id="UP000005408">
    <property type="component" value="Unassembled WGS sequence"/>
</dbReference>
<dbReference type="PANTHER" id="PTHR24035">
    <property type="entry name" value="MULTIPLE EPIDERMAL GROWTH FACTOR-LIKE DOMAINS PROTEIN"/>
    <property type="match status" value="1"/>
</dbReference>
<keyword evidence="3" id="KW-1185">Reference proteome</keyword>
<reference evidence="2" key="1">
    <citation type="submission" date="2022-08" db="UniProtKB">
        <authorList>
            <consortium name="EnsemblMetazoa"/>
        </authorList>
    </citation>
    <scope>IDENTIFICATION</scope>
    <source>
        <strain evidence="2">05x7-T-G4-1.051#20</strain>
    </source>
</reference>
<sequence length="364" mass="40414">MKIGMYYTDILILIADLTLISTYDNLSYKKFATQSQTYPGPSSGASNAVDKNTATCTRQYDIGINSQYKTVWWKVDFGDVYNIYSISILFKTYDGYGCNRTGVYGMNCNKLCPINCQNNLCNIENGSCIGCKPECIEGRYGSKCLQQCSGHCRNSVTCNHVTGQCDGGCDKGWTGALCDKGCGDRTYGYNCANNCSGHCLNNSPCNKQTGHCDGGCDPGYINTDCSKGWMGKNCTTECMLSYMDNSQYRFDVHFINKTCDRINGSCLYGCKEQCYENMLTIQNMSSFIMMSIGLSVSLLINLIFIVCGILLCRKNNSSRIDVYGNLLPCCKRSIYQDIVLKTEESSTYQELNLVDTASQNTVTR</sequence>
<keyword evidence="1" id="KW-1133">Transmembrane helix</keyword>
<organism evidence="2 3">
    <name type="scientific">Magallana gigas</name>
    <name type="common">Pacific oyster</name>
    <name type="synonym">Crassostrea gigas</name>
    <dbReference type="NCBI Taxonomy" id="29159"/>
    <lineage>
        <taxon>Eukaryota</taxon>
        <taxon>Metazoa</taxon>
        <taxon>Spiralia</taxon>
        <taxon>Lophotrochozoa</taxon>
        <taxon>Mollusca</taxon>
        <taxon>Bivalvia</taxon>
        <taxon>Autobranchia</taxon>
        <taxon>Pteriomorphia</taxon>
        <taxon>Ostreida</taxon>
        <taxon>Ostreoidea</taxon>
        <taxon>Ostreidae</taxon>
        <taxon>Magallana</taxon>
    </lineage>
</organism>
<dbReference type="Gene3D" id="2.60.120.260">
    <property type="entry name" value="Galactose-binding domain-like"/>
    <property type="match status" value="1"/>
</dbReference>
<evidence type="ECO:0000313" key="2">
    <source>
        <dbReference type="EnsemblMetazoa" id="G7561.1:cds"/>
    </source>
</evidence>
<keyword evidence="1" id="KW-0472">Membrane</keyword>
<evidence type="ECO:0000313" key="3">
    <source>
        <dbReference type="Proteomes" id="UP000005408"/>
    </source>
</evidence>
<dbReference type="PANTHER" id="PTHR24035:SF109">
    <property type="entry name" value="PROTEIN DRAPER"/>
    <property type="match status" value="1"/>
</dbReference>
<name>A0A8W8NYP0_MAGGI</name>
<dbReference type="Gene3D" id="2.170.300.10">
    <property type="entry name" value="Tie2 ligand-binding domain superfamily"/>
    <property type="match status" value="1"/>
</dbReference>
<dbReference type="InterPro" id="IPR008979">
    <property type="entry name" value="Galactose-bd-like_sf"/>
</dbReference>
<dbReference type="SUPFAM" id="SSF49785">
    <property type="entry name" value="Galactose-binding domain-like"/>
    <property type="match status" value="1"/>
</dbReference>
<accession>A0A8W8NYP0</accession>
<evidence type="ECO:0000256" key="1">
    <source>
        <dbReference type="SAM" id="Phobius"/>
    </source>
</evidence>
<dbReference type="EnsemblMetazoa" id="G7561.1">
    <property type="protein sequence ID" value="G7561.1:cds"/>
    <property type="gene ID" value="G7561"/>
</dbReference>
<proteinExistence type="predicted"/>
<protein>
    <recommendedName>
        <fullName evidence="4">Multiple epidermal growth factor-like domains 10</fullName>
    </recommendedName>
</protein>
<keyword evidence="1" id="KW-0812">Transmembrane</keyword>
<evidence type="ECO:0008006" key="4">
    <source>
        <dbReference type="Google" id="ProtNLM"/>
    </source>
</evidence>
<feature type="transmembrane region" description="Helical" evidence="1">
    <location>
        <begin position="287"/>
        <end position="311"/>
    </location>
</feature>
<dbReference type="InterPro" id="IPR052108">
    <property type="entry name" value="MEGF/SIB"/>
</dbReference>